<name>A0A6I3KGF7_9HYPH</name>
<comment type="caution">
    <text evidence="4">The sequence shown here is derived from an EMBL/GenBank/DDBJ whole genome shotgun (WGS) entry which is preliminary data.</text>
</comment>
<dbReference type="InterPro" id="IPR051257">
    <property type="entry name" value="Diverse_CBS-Domain"/>
</dbReference>
<proteinExistence type="predicted"/>
<organism evidence="4 5">
    <name type="scientific">Hyphomicrobium album</name>
    <dbReference type="NCBI Taxonomy" id="2665159"/>
    <lineage>
        <taxon>Bacteria</taxon>
        <taxon>Pseudomonadati</taxon>
        <taxon>Pseudomonadota</taxon>
        <taxon>Alphaproteobacteria</taxon>
        <taxon>Hyphomicrobiales</taxon>
        <taxon>Hyphomicrobiaceae</taxon>
        <taxon>Hyphomicrobium</taxon>
    </lineage>
</organism>
<keyword evidence="5" id="KW-1185">Reference proteome</keyword>
<dbReference type="InterPro" id="IPR046342">
    <property type="entry name" value="CBS_dom_sf"/>
</dbReference>
<evidence type="ECO:0000259" key="3">
    <source>
        <dbReference type="PROSITE" id="PS51371"/>
    </source>
</evidence>
<dbReference type="PANTHER" id="PTHR43080:SF2">
    <property type="entry name" value="CBS DOMAIN-CONTAINING PROTEIN"/>
    <property type="match status" value="1"/>
</dbReference>
<dbReference type="SMART" id="SM00116">
    <property type="entry name" value="CBS"/>
    <property type="match status" value="2"/>
</dbReference>
<protein>
    <submittedName>
        <fullName evidence="4">CBS domain-containing protein</fullName>
    </submittedName>
</protein>
<evidence type="ECO:0000313" key="5">
    <source>
        <dbReference type="Proteomes" id="UP000440694"/>
    </source>
</evidence>
<feature type="domain" description="CBS" evidence="3">
    <location>
        <begin position="66"/>
        <end position="124"/>
    </location>
</feature>
<dbReference type="EMBL" id="WMBQ01000001">
    <property type="protein sequence ID" value="MTD93256.1"/>
    <property type="molecule type" value="Genomic_DNA"/>
</dbReference>
<gene>
    <name evidence="4" type="ORF">GIW81_02775</name>
</gene>
<dbReference type="Proteomes" id="UP000440694">
    <property type="component" value="Unassembled WGS sequence"/>
</dbReference>
<dbReference type="CDD" id="cd04622">
    <property type="entry name" value="CBS_pair_HRP1_like"/>
    <property type="match status" value="1"/>
</dbReference>
<reference evidence="4 5" key="1">
    <citation type="submission" date="2019-11" db="EMBL/GenBank/DDBJ databases">
        <title>Identification of a novel strain.</title>
        <authorList>
            <person name="Xu Q."/>
            <person name="Wang G."/>
        </authorList>
    </citation>
    <scope>NUCLEOTIDE SEQUENCE [LARGE SCALE GENOMIC DNA]</scope>
    <source>
        <strain evidence="5">xq</strain>
    </source>
</reference>
<keyword evidence="1 2" id="KW-0129">CBS domain</keyword>
<dbReference type="PROSITE" id="PS51371">
    <property type="entry name" value="CBS"/>
    <property type="match status" value="2"/>
</dbReference>
<dbReference type="PANTHER" id="PTHR43080">
    <property type="entry name" value="CBS DOMAIN-CONTAINING PROTEIN CBSX3, MITOCHONDRIAL"/>
    <property type="match status" value="1"/>
</dbReference>
<evidence type="ECO:0000256" key="2">
    <source>
        <dbReference type="PROSITE-ProRule" id="PRU00703"/>
    </source>
</evidence>
<evidence type="ECO:0000256" key="1">
    <source>
        <dbReference type="ARBA" id="ARBA00023122"/>
    </source>
</evidence>
<dbReference type="InterPro" id="IPR000644">
    <property type="entry name" value="CBS_dom"/>
</dbReference>
<dbReference type="Pfam" id="PF00571">
    <property type="entry name" value="CBS"/>
    <property type="match status" value="2"/>
</dbReference>
<feature type="domain" description="CBS" evidence="3">
    <location>
        <begin position="1"/>
        <end position="57"/>
    </location>
</feature>
<sequence length="133" mass="14525">MHNGAEWVGPQTSVTEVAKKMRELDVGSIPVGEDDRLIGMITDRDIICRGLANGGDIRKLTARDVMTKGIVYCRDRDSLDEALGIMESKQIRRLPVIDDNKRMVGILSFGDISHAAPARQAGELVAACSAHHE</sequence>
<evidence type="ECO:0000313" key="4">
    <source>
        <dbReference type="EMBL" id="MTD93256.1"/>
    </source>
</evidence>
<accession>A0A6I3KGF7</accession>
<dbReference type="Gene3D" id="3.10.580.10">
    <property type="entry name" value="CBS-domain"/>
    <property type="match status" value="1"/>
</dbReference>
<dbReference type="SUPFAM" id="SSF54631">
    <property type="entry name" value="CBS-domain pair"/>
    <property type="match status" value="1"/>
</dbReference>
<dbReference type="AlphaFoldDB" id="A0A6I3KGF7"/>